<accession>A0A8S2TCJ9</accession>
<evidence type="ECO:0000313" key="4">
    <source>
        <dbReference type="EMBL" id="CAF4294291.1"/>
    </source>
</evidence>
<dbReference type="EMBL" id="CAJOBH010013048">
    <property type="protein sequence ID" value="CAF4172804.1"/>
    <property type="molecule type" value="Genomic_DNA"/>
</dbReference>
<organism evidence="3 5">
    <name type="scientific">Rotaria magnacalcarata</name>
    <dbReference type="NCBI Taxonomy" id="392030"/>
    <lineage>
        <taxon>Eukaryota</taxon>
        <taxon>Metazoa</taxon>
        <taxon>Spiralia</taxon>
        <taxon>Gnathifera</taxon>
        <taxon>Rotifera</taxon>
        <taxon>Eurotatoria</taxon>
        <taxon>Bdelloidea</taxon>
        <taxon>Philodinida</taxon>
        <taxon>Philodinidae</taxon>
        <taxon>Rotaria</taxon>
    </lineage>
</organism>
<evidence type="ECO:0000313" key="3">
    <source>
        <dbReference type="EMBL" id="CAF4275624.1"/>
    </source>
</evidence>
<dbReference type="AlphaFoldDB" id="A0A8S2TCJ9"/>
<dbReference type="EMBL" id="CAJOBI010031576">
    <property type="protein sequence ID" value="CAF4275624.1"/>
    <property type="molecule type" value="Genomic_DNA"/>
</dbReference>
<proteinExistence type="predicted"/>
<feature type="non-terminal residue" evidence="3">
    <location>
        <position position="1"/>
    </location>
</feature>
<evidence type="ECO:0000313" key="5">
    <source>
        <dbReference type="Proteomes" id="UP000676336"/>
    </source>
</evidence>
<feature type="region of interest" description="Disordered" evidence="1">
    <location>
        <begin position="1"/>
        <end position="43"/>
    </location>
</feature>
<evidence type="ECO:0000256" key="1">
    <source>
        <dbReference type="SAM" id="MobiDB-lite"/>
    </source>
</evidence>
<dbReference type="Proteomes" id="UP000681720">
    <property type="component" value="Unassembled WGS sequence"/>
</dbReference>
<dbReference type="Proteomes" id="UP000681967">
    <property type="component" value="Unassembled WGS sequence"/>
</dbReference>
<sequence>SNPLVASTVDDFIPDDNDYETFLVDDNTPSQQQQQQQQQQQHISIDSFTQFSTAKLSTTDELAIFNSENEFIVNPMVKGFREQLDSDDEQQQQQ</sequence>
<reference evidence="3" key="1">
    <citation type="submission" date="2021-02" db="EMBL/GenBank/DDBJ databases">
        <authorList>
            <person name="Nowell W R."/>
        </authorList>
    </citation>
    <scope>NUCLEOTIDE SEQUENCE</scope>
</reference>
<name>A0A8S2TCJ9_9BILA</name>
<protein>
    <submittedName>
        <fullName evidence="3">Uncharacterized protein</fullName>
    </submittedName>
</protein>
<feature type="compositionally biased region" description="Low complexity" evidence="1">
    <location>
        <begin position="31"/>
        <end position="41"/>
    </location>
</feature>
<evidence type="ECO:0000313" key="2">
    <source>
        <dbReference type="EMBL" id="CAF4172804.1"/>
    </source>
</evidence>
<feature type="non-terminal residue" evidence="3">
    <location>
        <position position="94"/>
    </location>
</feature>
<dbReference type="Proteomes" id="UP000676336">
    <property type="component" value="Unassembled WGS sequence"/>
</dbReference>
<comment type="caution">
    <text evidence="3">The sequence shown here is derived from an EMBL/GenBank/DDBJ whole genome shotgun (WGS) entry which is preliminary data.</text>
</comment>
<gene>
    <name evidence="2" type="ORF">BYL167_LOCUS22472</name>
    <name evidence="4" type="ORF">GIL414_LOCUS25546</name>
    <name evidence="3" type="ORF">SMN809_LOCUS25028</name>
</gene>
<dbReference type="EMBL" id="CAJOBJ010034971">
    <property type="protein sequence ID" value="CAF4294291.1"/>
    <property type="molecule type" value="Genomic_DNA"/>
</dbReference>